<dbReference type="InParanoid" id="H2ZQ42"/>
<reference evidence="2" key="2">
    <citation type="submission" date="2025-08" db="UniProtKB">
        <authorList>
            <consortium name="Ensembl"/>
        </authorList>
    </citation>
    <scope>IDENTIFICATION</scope>
</reference>
<dbReference type="InterPro" id="IPR001315">
    <property type="entry name" value="CARD"/>
</dbReference>
<dbReference type="STRING" id="51511.ENSCSAVP00000019708"/>
<evidence type="ECO:0000259" key="1">
    <source>
        <dbReference type="PROSITE" id="PS50209"/>
    </source>
</evidence>
<proteinExistence type="predicted"/>
<evidence type="ECO:0000313" key="3">
    <source>
        <dbReference type="Proteomes" id="UP000007875"/>
    </source>
</evidence>
<dbReference type="Pfam" id="PF00619">
    <property type="entry name" value="CARD"/>
    <property type="match status" value="1"/>
</dbReference>
<sequence>MDLVSALDFSMGEDSDKDDMNWQGELQLFRMQIVERIRYCRISAALLSFLVIDNQDNEEILNPYTYRTEQMRLNHLVDILMRKGEENYKKFLKILGSFYPDVYKDTMGKELPESEQIDNVSNNQDSDKLVEILMQALDRMNEENQVLKRKVRKG</sequence>
<reference evidence="2" key="3">
    <citation type="submission" date="2025-09" db="UniProtKB">
        <authorList>
            <consortium name="Ensembl"/>
        </authorList>
    </citation>
    <scope>IDENTIFICATION</scope>
</reference>
<name>H2ZQ42_CIOSA</name>
<feature type="domain" description="CARD" evidence="1">
    <location>
        <begin position="26"/>
        <end position="110"/>
    </location>
</feature>
<keyword evidence="3" id="KW-1185">Reference proteome</keyword>
<dbReference type="HOGENOM" id="CLU_144530_0_0_1"/>
<evidence type="ECO:0000313" key="2">
    <source>
        <dbReference type="Ensembl" id="ENSCSAVP00000019708.1"/>
    </source>
</evidence>
<reference evidence="3" key="1">
    <citation type="submission" date="2003-08" db="EMBL/GenBank/DDBJ databases">
        <authorList>
            <person name="Birren B."/>
            <person name="Nusbaum C."/>
            <person name="Abebe A."/>
            <person name="Abouelleil A."/>
            <person name="Adekoya E."/>
            <person name="Ait-zahra M."/>
            <person name="Allen N."/>
            <person name="Allen T."/>
            <person name="An P."/>
            <person name="Anderson M."/>
            <person name="Anderson S."/>
            <person name="Arachchi H."/>
            <person name="Armbruster J."/>
            <person name="Bachantsang P."/>
            <person name="Baldwin J."/>
            <person name="Barry A."/>
            <person name="Bayul T."/>
            <person name="Blitshsteyn B."/>
            <person name="Bloom T."/>
            <person name="Blye J."/>
            <person name="Boguslavskiy L."/>
            <person name="Borowsky M."/>
            <person name="Boukhgalter B."/>
            <person name="Brunache A."/>
            <person name="Butler J."/>
            <person name="Calixte N."/>
            <person name="Calvo S."/>
            <person name="Camarata J."/>
            <person name="Campo K."/>
            <person name="Chang J."/>
            <person name="Cheshatsang Y."/>
            <person name="Citroen M."/>
            <person name="Collymore A."/>
            <person name="Considine T."/>
            <person name="Cook A."/>
            <person name="Cooke P."/>
            <person name="Corum B."/>
            <person name="Cuomo C."/>
            <person name="David R."/>
            <person name="Dawoe T."/>
            <person name="Degray S."/>
            <person name="Dodge S."/>
            <person name="Dooley K."/>
            <person name="Dorje P."/>
            <person name="Dorjee K."/>
            <person name="Dorris L."/>
            <person name="Duffey N."/>
            <person name="Dupes A."/>
            <person name="Elkins T."/>
            <person name="Engels R."/>
            <person name="Erickson J."/>
            <person name="Farina A."/>
            <person name="Faro S."/>
            <person name="Ferreira P."/>
            <person name="Fischer H."/>
            <person name="Fitzgerald M."/>
            <person name="Foley K."/>
            <person name="Gage D."/>
            <person name="Galagan J."/>
            <person name="Gearin G."/>
            <person name="Gnerre S."/>
            <person name="Gnirke A."/>
            <person name="Goyette A."/>
            <person name="Graham J."/>
            <person name="Grandbois E."/>
            <person name="Gyaltsen K."/>
            <person name="Hafez N."/>
            <person name="Hagopian D."/>
            <person name="Hagos B."/>
            <person name="Hall J."/>
            <person name="Hatcher B."/>
            <person name="Heller A."/>
            <person name="Higgins H."/>
            <person name="Honan T."/>
            <person name="Horn A."/>
            <person name="Houde N."/>
            <person name="Hughes L."/>
            <person name="Hulme W."/>
            <person name="Husby E."/>
            <person name="Iliev I."/>
            <person name="Jaffe D."/>
            <person name="Jones C."/>
            <person name="Kamal M."/>
            <person name="Kamat A."/>
            <person name="Kamvysselis M."/>
            <person name="Karlsson E."/>
            <person name="Kells C."/>
            <person name="Kieu A."/>
            <person name="Kisner P."/>
            <person name="Kodira C."/>
            <person name="Kulbokas E."/>
            <person name="Labutti K."/>
            <person name="Lama D."/>
            <person name="Landers T."/>
            <person name="Leger J."/>
            <person name="Levine S."/>
            <person name="Lewis D."/>
            <person name="Lewis T."/>
            <person name="Lindblad-toh K."/>
            <person name="Liu X."/>
            <person name="Lokyitsang T."/>
            <person name="Lokyitsang Y."/>
            <person name="Lucien O."/>
            <person name="Lui A."/>
            <person name="Ma L.J."/>
            <person name="Mabbitt R."/>
            <person name="Macdonald J."/>
            <person name="Maclean C."/>
            <person name="Major J."/>
            <person name="Manning J."/>
            <person name="Marabella R."/>
            <person name="Maru K."/>
            <person name="Matthews C."/>
            <person name="Mauceli E."/>
            <person name="Mccarthy M."/>
            <person name="Mcdonough S."/>
            <person name="Mcghee T."/>
            <person name="Meldrim J."/>
            <person name="Meneus L."/>
            <person name="Mesirov J."/>
            <person name="Mihalev A."/>
            <person name="Mihova T."/>
            <person name="Mikkelsen T."/>
            <person name="Mlenga V."/>
            <person name="Moru K."/>
            <person name="Mozes J."/>
            <person name="Mulrain L."/>
            <person name="Munson G."/>
            <person name="Naylor J."/>
            <person name="Newes C."/>
            <person name="Nguyen C."/>
            <person name="Nguyen N."/>
            <person name="Nguyen T."/>
            <person name="Nicol R."/>
            <person name="Nielsen C."/>
            <person name="Nizzari M."/>
            <person name="Norbu C."/>
            <person name="Norbu N."/>
            <person name="O'donnell P."/>
            <person name="Okoawo O."/>
            <person name="O'leary S."/>
            <person name="Omotosho B."/>
            <person name="O'neill K."/>
            <person name="Osman S."/>
            <person name="Parker S."/>
            <person name="Perrin D."/>
            <person name="Phunkhang P."/>
            <person name="Piqani B."/>
            <person name="Purcell S."/>
            <person name="Rachupka T."/>
            <person name="Ramasamy U."/>
            <person name="Rameau R."/>
            <person name="Ray V."/>
            <person name="Raymond C."/>
            <person name="Retta R."/>
            <person name="Richardson S."/>
            <person name="Rise C."/>
            <person name="Rodriguez J."/>
            <person name="Rogers J."/>
            <person name="Rogov P."/>
            <person name="Rutman M."/>
            <person name="Schupbach R."/>
            <person name="Seaman C."/>
            <person name="Settipalli S."/>
            <person name="Sharpe T."/>
            <person name="Sheridan J."/>
            <person name="Sherpa N."/>
            <person name="Shi J."/>
            <person name="Smirnov S."/>
            <person name="Smith C."/>
            <person name="Sougnez C."/>
            <person name="Spencer B."/>
            <person name="Stalker J."/>
            <person name="Stange-thomann N."/>
            <person name="Stavropoulos S."/>
            <person name="Stetson K."/>
            <person name="Stone C."/>
            <person name="Stone S."/>
            <person name="Stubbs M."/>
            <person name="Talamas J."/>
            <person name="Tchuinga P."/>
            <person name="Tenzing P."/>
            <person name="Tesfaye S."/>
            <person name="Theodore J."/>
            <person name="Thoulutsang Y."/>
            <person name="Topham K."/>
            <person name="Towey S."/>
            <person name="Tsamla T."/>
            <person name="Tsomo N."/>
            <person name="Vallee D."/>
            <person name="Vassiliev H."/>
            <person name="Venkataraman V."/>
            <person name="Vinson J."/>
            <person name="Vo A."/>
            <person name="Wade C."/>
            <person name="Wang S."/>
            <person name="Wangchuk T."/>
            <person name="Wangdi T."/>
            <person name="Whittaker C."/>
            <person name="Wilkinson J."/>
            <person name="Wu Y."/>
            <person name="Wyman D."/>
            <person name="Yadav S."/>
            <person name="Yang S."/>
            <person name="Yang X."/>
            <person name="Yeager S."/>
            <person name="Yee E."/>
            <person name="Young G."/>
            <person name="Zainoun J."/>
            <person name="Zembeck L."/>
            <person name="Zimmer A."/>
            <person name="Zody M."/>
            <person name="Lander E."/>
        </authorList>
    </citation>
    <scope>NUCLEOTIDE SEQUENCE [LARGE SCALE GENOMIC DNA]</scope>
</reference>
<dbReference type="Proteomes" id="UP000007875">
    <property type="component" value="Unassembled WGS sequence"/>
</dbReference>
<dbReference type="Gene3D" id="1.10.533.10">
    <property type="entry name" value="Death Domain, Fas"/>
    <property type="match status" value="1"/>
</dbReference>
<dbReference type="PROSITE" id="PS50209">
    <property type="entry name" value="CARD"/>
    <property type="match status" value="1"/>
</dbReference>
<accession>H2ZQ42</accession>
<dbReference type="SUPFAM" id="SSF47986">
    <property type="entry name" value="DEATH domain"/>
    <property type="match status" value="1"/>
</dbReference>
<organism evidence="2 3">
    <name type="scientific">Ciona savignyi</name>
    <name type="common">Pacific transparent sea squirt</name>
    <dbReference type="NCBI Taxonomy" id="51511"/>
    <lineage>
        <taxon>Eukaryota</taxon>
        <taxon>Metazoa</taxon>
        <taxon>Chordata</taxon>
        <taxon>Tunicata</taxon>
        <taxon>Ascidiacea</taxon>
        <taxon>Phlebobranchia</taxon>
        <taxon>Cionidae</taxon>
        <taxon>Ciona</taxon>
    </lineage>
</organism>
<dbReference type="GO" id="GO:0042981">
    <property type="term" value="P:regulation of apoptotic process"/>
    <property type="evidence" value="ECO:0007669"/>
    <property type="project" value="InterPro"/>
</dbReference>
<dbReference type="eggNOG" id="ENOG502S00R">
    <property type="taxonomic scope" value="Eukaryota"/>
</dbReference>
<dbReference type="InterPro" id="IPR011029">
    <property type="entry name" value="DEATH-like_dom_sf"/>
</dbReference>
<dbReference type="Ensembl" id="ENSCSAVT00000019921.1">
    <property type="protein sequence ID" value="ENSCSAVP00000019708.1"/>
    <property type="gene ID" value="ENSCSAVG00000011557.1"/>
</dbReference>
<protein>
    <recommendedName>
        <fullName evidence="1">CARD domain-containing protein</fullName>
    </recommendedName>
</protein>
<dbReference type="AlphaFoldDB" id="H2ZQ42"/>